<reference evidence="13 14" key="1">
    <citation type="submission" date="2016-10" db="EMBL/GenBank/DDBJ databases">
        <authorList>
            <person name="Varghese N."/>
            <person name="Submissions S."/>
        </authorList>
    </citation>
    <scope>NUCLEOTIDE SEQUENCE [LARGE SCALE GENOMIC DNA]</scope>
    <source>
        <strain evidence="13 14">DSM 1741</strain>
    </source>
</reference>
<keyword evidence="12" id="KW-0812">Transmembrane</keyword>
<dbReference type="SUPFAM" id="SSF53613">
    <property type="entry name" value="Ribokinase-like"/>
    <property type="match status" value="1"/>
</dbReference>
<sequence>MSDPARKAADNLRALRQNKPLVHNITNFVVMNYTANALLACGASPVMAHAENEVEEMVAYAGALVLNIGTLTDVWVAAMLKAGRRATALGKPIILDPVGSGATTLRTEAAKSILAWTKVSVVRGNASEILSLAGQNATTKGVDSTDSIEDAAKAAGALARELGTTLAITGPTDLVTDGRRTLVIEGGHSLMPCVTGTGCSATALVGAFHAVDPDPVSAAASALAFLGLAGERAGTQASGPGSFQIHLLDALFNLTPEDLAKECRIHEEHHA</sequence>
<dbReference type="PIRSF" id="PIRSF000513">
    <property type="entry name" value="Thz_kinase"/>
    <property type="match status" value="1"/>
</dbReference>
<dbReference type="CDD" id="cd01170">
    <property type="entry name" value="THZ_kinase"/>
    <property type="match status" value="1"/>
</dbReference>
<dbReference type="RefSeq" id="WP_092192560.1">
    <property type="nucleotide sequence ID" value="NZ_FOTO01000007.1"/>
</dbReference>
<dbReference type="Proteomes" id="UP000199581">
    <property type="component" value="Unassembled WGS sequence"/>
</dbReference>
<keyword evidence="7 11" id="KW-0418">Kinase</keyword>
<dbReference type="Pfam" id="PF02110">
    <property type="entry name" value="HK"/>
    <property type="match status" value="1"/>
</dbReference>
<protein>
    <recommendedName>
        <fullName evidence="11">Hydroxyethylthiazole kinase</fullName>
        <ecNumber evidence="11">2.7.1.50</ecNumber>
    </recommendedName>
    <alternativeName>
        <fullName evidence="11">4-methyl-5-beta-hydroxyethylthiazole kinase</fullName>
        <shortName evidence="11">TH kinase</shortName>
        <shortName evidence="11">Thz kinase</shortName>
    </alternativeName>
</protein>
<gene>
    <name evidence="11" type="primary">thiM</name>
    <name evidence="13" type="ORF">SAMN05421830_107120</name>
</gene>
<feature type="transmembrane region" description="Helical" evidence="12">
    <location>
        <begin position="58"/>
        <end position="80"/>
    </location>
</feature>
<dbReference type="NCBIfam" id="NF006830">
    <property type="entry name" value="PRK09355.1"/>
    <property type="match status" value="1"/>
</dbReference>
<dbReference type="GO" id="GO:0000287">
    <property type="term" value="F:magnesium ion binding"/>
    <property type="evidence" value="ECO:0007669"/>
    <property type="project" value="UniProtKB-UniRule"/>
</dbReference>
<dbReference type="InterPro" id="IPR029056">
    <property type="entry name" value="Ribokinase-like"/>
</dbReference>
<evidence type="ECO:0000256" key="2">
    <source>
        <dbReference type="ARBA" id="ARBA00001946"/>
    </source>
</evidence>
<keyword evidence="6 11" id="KW-0547">Nucleotide-binding</keyword>
<evidence type="ECO:0000256" key="10">
    <source>
        <dbReference type="ARBA" id="ARBA00022977"/>
    </source>
</evidence>
<feature type="binding site" evidence="11">
    <location>
        <position position="123"/>
    </location>
    <ligand>
        <name>ATP</name>
        <dbReference type="ChEBI" id="CHEBI:30616"/>
    </ligand>
</feature>
<evidence type="ECO:0000256" key="11">
    <source>
        <dbReference type="HAMAP-Rule" id="MF_00228"/>
    </source>
</evidence>
<dbReference type="AlphaFoldDB" id="A0A8G2FES0"/>
<organism evidence="13 14">
    <name type="scientific">Desulfomicrobium norvegicum (strain DSM 1741 / NCIMB 8310)</name>
    <name type="common">Desulfovibrio baculatus (strain Norway 4)</name>
    <name type="synonym">Desulfovibrio desulfuricans (strain Norway 4)</name>
    <dbReference type="NCBI Taxonomy" id="52561"/>
    <lineage>
        <taxon>Bacteria</taxon>
        <taxon>Pseudomonadati</taxon>
        <taxon>Thermodesulfobacteriota</taxon>
        <taxon>Desulfovibrionia</taxon>
        <taxon>Desulfovibrionales</taxon>
        <taxon>Desulfomicrobiaceae</taxon>
        <taxon>Desulfomicrobium</taxon>
    </lineage>
</organism>
<accession>A0A8G2FES0</accession>
<keyword evidence="12" id="KW-1133">Transmembrane helix</keyword>
<feature type="binding site" evidence="11">
    <location>
        <position position="169"/>
    </location>
    <ligand>
        <name>ATP</name>
        <dbReference type="ChEBI" id="CHEBI:30616"/>
    </ligand>
</feature>
<keyword evidence="5 11" id="KW-0479">Metal-binding</keyword>
<evidence type="ECO:0000256" key="8">
    <source>
        <dbReference type="ARBA" id="ARBA00022840"/>
    </source>
</evidence>
<dbReference type="GO" id="GO:0009229">
    <property type="term" value="P:thiamine diphosphate biosynthetic process"/>
    <property type="evidence" value="ECO:0007669"/>
    <property type="project" value="UniProtKB-UniRule"/>
</dbReference>
<dbReference type="HAMAP" id="MF_00228">
    <property type="entry name" value="Thz_kinase"/>
    <property type="match status" value="1"/>
</dbReference>
<evidence type="ECO:0000313" key="14">
    <source>
        <dbReference type="Proteomes" id="UP000199581"/>
    </source>
</evidence>
<evidence type="ECO:0000256" key="4">
    <source>
        <dbReference type="ARBA" id="ARBA00022679"/>
    </source>
</evidence>
<feature type="binding site" evidence="11">
    <location>
        <position position="47"/>
    </location>
    <ligand>
        <name>substrate</name>
    </ligand>
</feature>
<comment type="similarity">
    <text evidence="11">Belongs to the Thz kinase family.</text>
</comment>
<keyword evidence="12" id="KW-0472">Membrane</keyword>
<keyword evidence="14" id="KW-1185">Reference proteome</keyword>
<proteinExistence type="inferred from homology"/>
<comment type="catalytic activity">
    <reaction evidence="1 11">
        <text>5-(2-hydroxyethyl)-4-methylthiazole + ATP = 4-methyl-5-(2-phosphooxyethyl)-thiazole + ADP + H(+)</text>
        <dbReference type="Rhea" id="RHEA:24212"/>
        <dbReference type="ChEBI" id="CHEBI:15378"/>
        <dbReference type="ChEBI" id="CHEBI:17957"/>
        <dbReference type="ChEBI" id="CHEBI:30616"/>
        <dbReference type="ChEBI" id="CHEBI:58296"/>
        <dbReference type="ChEBI" id="CHEBI:456216"/>
        <dbReference type="EC" id="2.7.1.50"/>
    </reaction>
</comment>
<evidence type="ECO:0000256" key="7">
    <source>
        <dbReference type="ARBA" id="ARBA00022777"/>
    </source>
</evidence>
<feature type="transmembrane region" description="Helical" evidence="12">
    <location>
        <begin position="21"/>
        <end position="46"/>
    </location>
</feature>
<keyword evidence="8 11" id="KW-0067">ATP-binding</keyword>
<evidence type="ECO:0000256" key="9">
    <source>
        <dbReference type="ARBA" id="ARBA00022842"/>
    </source>
</evidence>
<feature type="binding site" evidence="11">
    <location>
        <position position="196"/>
    </location>
    <ligand>
        <name>substrate</name>
    </ligand>
</feature>
<comment type="pathway">
    <text evidence="3 11">Cofactor biosynthesis; thiamine diphosphate biosynthesis; 4-methyl-5-(2-phosphoethyl)-thiazole from 5-(2-hydroxyethyl)-4-methylthiazole: step 1/1.</text>
</comment>
<evidence type="ECO:0000256" key="1">
    <source>
        <dbReference type="ARBA" id="ARBA00001771"/>
    </source>
</evidence>
<dbReference type="EMBL" id="FOTO01000007">
    <property type="protein sequence ID" value="SFL84156.1"/>
    <property type="molecule type" value="Genomic_DNA"/>
</dbReference>
<dbReference type="Gene3D" id="3.40.1190.20">
    <property type="match status" value="1"/>
</dbReference>
<keyword evidence="9 11" id="KW-0460">Magnesium</keyword>
<evidence type="ECO:0000256" key="3">
    <source>
        <dbReference type="ARBA" id="ARBA00004868"/>
    </source>
</evidence>
<name>A0A8G2FES0_DESNO</name>
<comment type="caution">
    <text evidence="13">The sequence shown here is derived from an EMBL/GenBank/DDBJ whole genome shotgun (WGS) entry which is preliminary data.</text>
</comment>
<dbReference type="GO" id="GO:0009228">
    <property type="term" value="P:thiamine biosynthetic process"/>
    <property type="evidence" value="ECO:0007669"/>
    <property type="project" value="UniProtKB-KW"/>
</dbReference>
<dbReference type="InterPro" id="IPR000417">
    <property type="entry name" value="Hyethyz_kinase"/>
</dbReference>
<evidence type="ECO:0000256" key="6">
    <source>
        <dbReference type="ARBA" id="ARBA00022741"/>
    </source>
</evidence>
<comment type="function">
    <text evidence="11">Catalyzes the phosphorylation of the hydroxyl group of 4-methyl-5-beta-hydroxyethylthiazole (THZ).</text>
</comment>
<dbReference type="PRINTS" id="PR01099">
    <property type="entry name" value="HYETHTZKNASE"/>
</dbReference>
<keyword evidence="10 11" id="KW-0784">Thiamine biosynthesis</keyword>
<dbReference type="UniPathway" id="UPA00060">
    <property type="reaction ID" value="UER00139"/>
</dbReference>
<evidence type="ECO:0000256" key="12">
    <source>
        <dbReference type="SAM" id="Phobius"/>
    </source>
</evidence>
<comment type="cofactor">
    <cofactor evidence="2 11">
        <name>Mg(2+)</name>
        <dbReference type="ChEBI" id="CHEBI:18420"/>
    </cofactor>
</comment>
<dbReference type="EC" id="2.7.1.50" evidence="11"/>
<evidence type="ECO:0000313" key="13">
    <source>
        <dbReference type="EMBL" id="SFL84156.1"/>
    </source>
</evidence>
<dbReference type="OrthoDB" id="8909021at2"/>
<dbReference type="GO" id="GO:0004417">
    <property type="term" value="F:hydroxyethylthiazole kinase activity"/>
    <property type="evidence" value="ECO:0007669"/>
    <property type="project" value="UniProtKB-UniRule"/>
</dbReference>
<evidence type="ECO:0000256" key="5">
    <source>
        <dbReference type="ARBA" id="ARBA00022723"/>
    </source>
</evidence>
<dbReference type="GO" id="GO:0005524">
    <property type="term" value="F:ATP binding"/>
    <property type="evidence" value="ECO:0007669"/>
    <property type="project" value="UniProtKB-UniRule"/>
</dbReference>
<keyword evidence="4 11" id="KW-0808">Transferase</keyword>
<dbReference type="NCBIfam" id="TIGR00694">
    <property type="entry name" value="thiM"/>
    <property type="match status" value="1"/>
</dbReference>